<comment type="similarity">
    <text evidence="3">Belongs to the GRAS family.</text>
</comment>
<keyword evidence="1" id="KW-0805">Transcription regulation</keyword>
<evidence type="ECO:0000256" key="3">
    <source>
        <dbReference type="PROSITE-ProRule" id="PRU01191"/>
    </source>
</evidence>
<keyword evidence="4" id="KW-1185">Reference proteome</keyword>
<reference evidence="5" key="2">
    <citation type="submission" date="2025-08" db="UniProtKB">
        <authorList>
            <consortium name="RefSeq"/>
        </authorList>
    </citation>
    <scope>IDENTIFICATION</scope>
    <source>
        <tissue evidence="5">Leaf</tissue>
    </source>
</reference>
<comment type="caution">
    <text evidence="3">Lacks conserved residue(s) required for the propagation of feature annotation.</text>
</comment>
<feature type="region of interest" description="SAW" evidence="3">
    <location>
        <begin position="487"/>
        <end position="564"/>
    </location>
</feature>
<evidence type="ECO:0000256" key="1">
    <source>
        <dbReference type="ARBA" id="ARBA00023015"/>
    </source>
</evidence>
<dbReference type="PANTHER" id="PTHR31636">
    <property type="entry name" value="OSJNBA0084A10.13 PROTEIN-RELATED"/>
    <property type="match status" value="1"/>
</dbReference>
<feature type="region of interest" description="PFYRE" evidence="3">
    <location>
        <begin position="393"/>
        <end position="484"/>
    </location>
</feature>
<keyword evidence="2" id="KW-0804">Transcription</keyword>
<protein>
    <submittedName>
        <fullName evidence="5">DELLA protein RGL1-like</fullName>
    </submittedName>
</protein>
<proteinExistence type="inferred from homology"/>
<organism evidence="4 5">
    <name type="scientific">Punica granatum</name>
    <name type="common">Pomegranate</name>
    <dbReference type="NCBI Taxonomy" id="22663"/>
    <lineage>
        <taxon>Eukaryota</taxon>
        <taxon>Viridiplantae</taxon>
        <taxon>Streptophyta</taxon>
        <taxon>Embryophyta</taxon>
        <taxon>Tracheophyta</taxon>
        <taxon>Spermatophyta</taxon>
        <taxon>Magnoliopsida</taxon>
        <taxon>eudicotyledons</taxon>
        <taxon>Gunneridae</taxon>
        <taxon>Pentapetalae</taxon>
        <taxon>rosids</taxon>
        <taxon>malvids</taxon>
        <taxon>Myrtales</taxon>
        <taxon>Lythraceae</taxon>
        <taxon>Punica</taxon>
    </lineage>
</organism>
<feature type="short sequence motif" description="VHIID" evidence="3">
    <location>
        <begin position="296"/>
        <end position="300"/>
    </location>
</feature>
<reference evidence="4" key="1">
    <citation type="journal article" date="2020" name="Plant Biotechnol. J.">
        <title>The pomegranate (Punica granatum L.) draft genome dissects genetic divergence between soft- and hard-seeded cultivars.</title>
        <authorList>
            <person name="Luo X."/>
            <person name="Li H."/>
            <person name="Wu Z."/>
            <person name="Yao W."/>
            <person name="Zhao P."/>
            <person name="Cao D."/>
            <person name="Yu H."/>
            <person name="Li K."/>
            <person name="Poudel K."/>
            <person name="Zhao D."/>
            <person name="Zhang F."/>
            <person name="Xia X."/>
            <person name="Chen L."/>
            <person name="Wang Q."/>
            <person name="Jing D."/>
            <person name="Cao S."/>
        </authorList>
    </citation>
    <scope>NUCLEOTIDE SEQUENCE [LARGE SCALE GENOMIC DNA]</scope>
    <source>
        <strain evidence="4">cv. Tunisia</strain>
    </source>
</reference>
<dbReference type="OrthoDB" id="770224at2759"/>
<sequence length="567" mass="63853">MAPPNVCFSFPPFDYNGAYDDDDDDAIEDVEREDQRVVKGKQIETNSPLLDFQVFSPFFPDFGICHQNPPNQTSSEVVSKVHPQTFHENRKPQNSLDLLTNYWTSMVKKTKPWKPPEKARDEFKAPHGKLSTLEIIQVAGTRYVQFPDQSENHFSILMHPFGSAFSGLCEEDTKEIELVQFLLAATEKVGDQQFDRASRLLSYCELLASKGASPAQRVVLYFAEALRDRIDMETGRVDLKGGGTEWSKRDESHDVKQGLGRSLASLTCHKQTPFTQVTQFVAIQSIMEHTSTARRIHIIDLEILSGIQWIVLMEALAERARNNNDNRDETVELLRITAVVSNLEFQNQVEETGSRLAKVADSMNLPFSFKLVLAPGMEGVLGDTFGTEHGETVVVYASLVLRTMIARPNRLEGLMRAVKGTHPALMLVTEVEANHNSPSFMTRFIEALFFCSAYIDCLDECMGEGRDRHYRRAIEGMLREGIRNMAGKEGEERVARSVKVEVWRAFFRRFGMAEVGLSESSLYQASLVAKSKQQFERSCSLEASGKALLVGWKGTPILSLSAWKFSQ</sequence>
<dbReference type="RefSeq" id="XP_031403740.1">
    <property type="nucleotide sequence ID" value="XM_031547880.1"/>
</dbReference>
<dbReference type="AlphaFoldDB" id="A0A6P8E8X5"/>
<dbReference type="Proteomes" id="UP000515151">
    <property type="component" value="Chromosome 7"/>
</dbReference>
<dbReference type="PROSITE" id="PS50985">
    <property type="entry name" value="GRAS"/>
    <property type="match status" value="1"/>
</dbReference>
<name>A0A6P8E8X5_PUNGR</name>
<dbReference type="InterPro" id="IPR005202">
    <property type="entry name" value="TF_GRAS"/>
</dbReference>
<evidence type="ECO:0000313" key="4">
    <source>
        <dbReference type="Proteomes" id="UP000515151"/>
    </source>
</evidence>
<dbReference type="GeneID" id="116213071"/>
<dbReference type="Pfam" id="PF03514">
    <property type="entry name" value="GRAS"/>
    <property type="match status" value="1"/>
</dbReference>
<feature type="region of interest" description="Leucine repeat II (LRII)" evidence="3">
    <location>
        <begin position="351"/>
        <end position="383"/>
    </location>
</feature>
<evidence type="ECO:0000313" key="5">
    <source>
        <dbReference type="RefSeq" id="XP_031403740.1"/>
    </source>
</evidence>
<evidence type="ECO:0000256" key="2">
    <source>
        <dbReference type="ARBA" id="ARBA00023163"/>
    </source>
</evidence>
<gene>
    <name evidence="5" type="primary">LOC116213071</name>
</gene>
<accession>A0A6P8E8X5</accession>